<dbReference type="InParanoid" id="A0A168P0N3"/>
<accession>A0A168P0N3</accession>
<feature type="compositionally biased region" description="Low complexity" evidence="1">
    <location>
        <begin position="388"/>
        <end position="405"/>
    </location>
</feature>
<dbReference type="EMBL" id="LT553527">
    <property type="protein sequence ID" value="SAM01565.1"/>
    <property type="molecule type" value="Genomic_DNA"/>
</dbReference>
<gene>
    <name evidence="2" type="primary">ABSGL_07306.1 scaffold 8717</name>
</gene>
<evidence type="ECO:0000313" key="2">
    <source>
        <dbReference type="EMBL" id="SAM01565.1"/>
    </source>
</evidence>
<dbReference type="AlphaFoldDB" id="A0A168P0N3"/>
<keyword evidence="3" id="KW-1185">Reference proteome</keyword>
<protein>
    <recommendedName>
        <fullName evidence="4">Myb-like domain-containing protein</fullName>
    </recommendedName>
</protein>
<feature type="region of interest" description="Disordered" evidence="1">
    <location>
        <begin position="231"/>
        <end position="263"/>
    </location>
</feature>
<reference evidence="2" key="1">
    <citation type="submission" date="2016-04" db="EMBL/GenBank/DDBJ databases">
        <authorList>
            <person name="Evans L.H."/>
            <person name="Alamgir A."/>
            <person name="Owens N."/>
            <person name="Weber N.D."/>
            <person name="Virtaneva K."/>
            <person name="Barbian K."/>
            <person name="Babar A."/>
            <person name="Rosenke K."/>
        </authorList>
    </citation>
    <scope>NUCLEOTIDE SEQUENCE [LARGE SCALE GENOMIC DNA]</scope>
    <source>
        <strain evidence="2">CBS 101.48</strain>
    </source>
</reference>
<feature type="compositionally biased region" description="Low complexity" evidence="1">
    <location>
        <begin position="494"/>
        <end position="549"/>
    </location>
</feature>
<dbReference type="CDD" id="cd11660">
    <property type="entry name" value="SANT_TRF"/>
    <property type="match status" value="1"/>
</dbReference>
<feature type="region of interest" description="Disordered" evidence="1">
    <location>
        <begin position="345"/>
        <end position="365"/>
    </location>
</feature>
<feature type="compositionally biased region" description="Polar residues" evidence="1">
    <location>
        <begin position="345"/>
        <end position="357"/>
    </location>
</feature>
<feature type="compositionally biased region" description="Acidic residues" evidence="1">
    <location>
        <begin position="300"/>
        <end position="314"/>
    </location>
</feature>
<dbReference type="Proteomes" id="UP000078561">
    <property type="component" value="Unassembled WGS sequence"/>
</dbReference>
<dbReference type="SUPFAM" id="SSF46689">
    <property type="entry name" value="Homeodomain-like"/>
    <property type="match status" value="1"/>
</dbReference>
<organism evidence="2">
    <name type="scientific">Absidia glauca</name>
    <name type="common">Pin mould</name>
    <dbReference type="NCBI Taxonomy" id="4829"/>
    <lineage>
        <taxon>Eukaryota</taxon>
        <taxon>Fungi</taxon>
        <taxon>Fungi incertae sedis</taxon>
        <taxon>Mucoromycota</taxon>
        <taxon>Mucoromycotina</taxon>
        <taxon>Mucoromycetes</taxon>
        <taxon>Mucorales</taxon>
        <taxon>Cunninghamellaceae</taxon>
        <taxon>Absidia</taxon>
    </lineage>
</organism>
<feature type="region of interest" description="Disordered" evidence="1">
    <location>
        <begin position="388"/>
        <end position="422"/>
    </location>
</feature>
<feature type="region of interest" description="Disordered" evidence="1">
    <location>
        <begin position="297"/>
        <end position="326"/>
    </location>
</feature>
<feature type="region of interest" description="Disordered" evidence="1">
    <location>
        <begin position="447"/>
        <end position="585"/>
    </location>
</feature>
<name>A0A168P0N3_ABSGL</name>
<proteinExistence type="predicted"/>
<evidence type="ECO:0000313" key="3">
    <source>
        <dbReference type="Proteomes" id="UP000078561"/>
    </source>
</evidence>
<sequence length="659" mass="72871">MPTIIGDDLFGRLRKADEVAYALITGFIKADEFNEEQSDDLQHRKQVMFPNSVFLNIEYITTMAIELLPSHVDDTEEEVIRSWAQLALHHINLATLIRFLCSTNITQTLDFSFRHMLSDDSLPFPSVSSALVDLRTRVLTELLEGITDDDDEGVFVDQLLDKVLPQQTEKYGMESLKDADTLLDIVNKRRLKIGDLGDSQSLDNLVPNEEMVAAWKNVLLLMDSQYGTSTPPQILFPQSNTESFDISDDDEDAFGTPPEKSNNDVATQAEIMLQSMMNEQVSAEVADDVDTLAGSQLDFDNSEESDNEVNELDELSSNGSQQQDQQDAGLITNYTVDETINQSSVNLSSDQQSQPVSANEEEDDVIITNTSQSSYSSSVSMDSFPTIIQSQSQQSISRQQSTQSSYPTNPTTTHDSNDDDDYAESVLSRNRAGITLKHIFKSNRTRKRFKGPLDQETSGSLAIGWNSDGEEQDDNIGQSQAADDREAKRQRHIPSTLSTSAPSPNTLSTSAPSPPTLSTSAPSPPTLSASAPASPGTATTAAALTQAPSSSPPVGPDSASGQLQKRPPYTAPPTDAARRRHDKGPAKTYTYWTSDELAALKEGLGHFQTRNWTKILNQYSDRFHVTRTNTDLRDKARSEIKERTRRHEPLEEFVYAIRP</sequence>
<dbReference type="InterPro" id="IPR009057">
    <property type="entry name" value="Homeodomain-like_sf"/>
</dbReference>
<dbReference type="Gene3D" id="1.10.246.220">
    <property type="match status" value="1"/>
</dbReference>
<feature type="compositionally biased region" description="Polar residues" evidence="1">
    <location>
        <begin position="231"/>
        <end position="244"/>
    </location>
</feature>
<evidence type="ECO:0008006" key="4">
    <source>
        <dbReference type="Google" id="ProtNLM"/>
    </source>
</evidence>
<evidence type="ECO:0000256" key="1">
    <source>
        <dbReference type="SAM" id="MobiDB-lite"/>
    </source>
</evidence>
<dbReference type="OrthoDB" id="3366990at2759"/>